<evidence type="ECO:0000256" key="11">
    <source>
        <dbReference type="RuleBase" id="RU079119"/>
    </source>
</evidence>
<comment type="caution">
    <text evidence="14">The sequence shown here is derived from an EMBL/GenBank/DDBJ whole genome shotgun (WGS) entry which is preliminary data.</text>
</comment>
<feature type="region of interest" description="Disordered" evidence="12">
    <location>
        <begin position="78"/>
        <end position="116"/>
    </location>
</feature>
<evidence type="ECO:0000256" key="2">
    <source>
        <dbReference type="ARBA" id="ARBA00022679"/>
    </source>
</evidence>
<comment type="similarity">
    <text evidence="9">Belongs to the DHHC palmitoyltransferase family. PFA5 subfamily.</text>
</comment>
<dbReference type="EC" id="2.3.1.225" evidence="11"/>
<keyword evidence="7" id="KW-0449">Lipoprotein</keyword>
<keyword evidence="4 11" id="KW-1133">Transmembrane helix</keyword>
<comment type="catalytic activity">
    <reaction evidence="10 11">
        <text>L-cysteinyl-[protein] + hexadecanoyl-CoA = S-hexadecanoyl-L-cysteinyl-[protein] + CoA</text>
        <dbReference type="Rhea" id="RHEA:36683"/>
        <dbReference type="Rhea" id="RHEA-COMP:10131"/>
        <dbReference type="Rhea" id="RHEA-COMP:11032"/>
        <dbReference type="ChEBI" id="CHEBI:29950"/>
        <dbReference type="ChEBI" id="CHEBI:57287"/>
        <dbReference type="ChEBI" id="CHEBI:57379"/>
        <dbReference type="ChEBI" id="CHEBI:74151"/>
        <dbReference type="EC" id="2.3.1.225"/>
    </reaction>
</comment>
<evidence type="ECO:0000313" key="14">
    <source>
        <dbReference type="EMBL" id="EXU96236.1"/>
    </source>
</evidence>
<dbReference type="InterPro" id="IPR001594">
    <property type="entry name" value="Palmitoyltrfase_DHHC"/>
</dbReference>
<organism evidence="14 15">
    <name type="scientific">Metarhizium robertsii</name>
    <dbReference type="NCBI Taxonomy" id="568076"/>
    <lineage>
        <taxon>Eukaryota</taxon>
        <taxon>Fungi</taxon>
        <taxon>Dikarya</taxon>
        <taxon>Ascomycota</taxon>
        <taxon>Pezizomycotina</taxon>
        <taxon>Sordariomycetes</taxon>
        <taxon>Hypocreomycetidae</taxon>
        <taxon>Hypocreales</taxon>
        <taxon>Clavicipitaceae</taxon>
        <taxon>Metarhizium</taxon>
    </lineage>
</organism>
<protein>
    <recommendedName>
        <fullName evidence="11">Palmitoyltransferase</fullName>
        <ecNumber evidence="11">2.3.1.225</ecNumber>
    </recommendedName>
</protein>
<accession>A0A014PKA2</accession>
<dbReference type="PROSITE" id="PS50216">
    <property type="entry name" value="DHHC"/>
    <property type="match status" value="1"/>
</dbReference>
<evidence type="ECO:0000256" key="1">
    <source>
        <dbReference type="ARBA" id="ARBA00004141"/>
    </source>
</evidence>
<comment type="subcellular location">
    <subcellularLocation>
        <location evidence="1">Membrane</location>
        <topology evidence="1">Multi-pass membrane protein</topology>
    </subcellularLocation>
</comment>
<dbReference type="GO" id="GO:0005794">
    <property type="term" value="C:Golgi apparatus"/>
    <property type="evidence" value="ECO:0007669"/>
    <property type="project" value="TreeGrafter"/>
</dbReference>
<evidence type="ECO:0000256" key="3">
    <source>
        <dbReference type="ARBA" id="ARBA00022692"/>
    </source>
</evidence>
<keyword evidence="2 11" id="KW-0808">Transferase</keyword>
<dbReference type="GO" id="GO:0006612">
    <property type="term" value="P:protein targeting to membrane"/>
    <property type="evidence" value="ECO:0007669"/>
    <property type="project" value="TreeGrafter"/>
</dbReference>
<feature type="transmembrane region" description="Helical" evidence="11">
    <location>
        <begin position="184"/>
        <end position="208"/>
    </location>
</feature>
<dbReference type="eggNOG" id="KOG1311">
    <property type="taxonomic scope" value="Eukaryota"/>
</dbReference>
<evidence type="ECO:0000256" key="5">
    <source>
        <dbReference type="ARBA" id="ARBA00023136"/>
    </source>
</evidence>
<proteinExistence type="inferred from homology"/>
<reference evidence="14 15" key="1">
    <citation type="submission" date="2014-02" db="EMBL/GenBank/DDBJ databases">
        <title>The genome sequence of the entomopathogenic fungus Metarhizium robertsii ARSEF 2575.</title>
        <authorList>
            <person name="Giuliano Garisto Donzelli B."/>
            <person name="Roe B.A."/>
            <person name="Macmil S.L."/>
            <person name="Krasnoff S.B."/>
            <person name="Gibson D.M."/>
        </authorList>
    </citation>
    <scope>NUCLEOTIDE SEQUENCE [LARGE SCALE GENOMIC DNA]</scope>
    <source>
        <strain evidence="14 15">ARSEF 2575</strain>
    </source>
</reference>
<evidence type="ECO:0000256" key="7">
    <source>
        <dbReference type="ARBA" id="ARBA00023288"/>
    </source>
</evidence>
<feature type="compositionally biased region" description="Pro residues" evidence="12">
    <location>
        <begin position="106"/>
        <end position="115"/>
    </location>
</feature>
<dbReference type="Pfam" id="PF01529">
    <property type="entry name" value="DHHC"/>
    <property type="match status" value="1"/>
</dbReference>
<feature type="transmembrane region" description="Helical" evidence="11">
    <location>
        <begin position="220"/>
        <end position="241"/>
    </location>
</feature>
<keyword evidence="3 11" id="KW-0812">Transmembrane</keyword>
<dbReference type="HOGENOM" id="CLU_034009_0_0_1"/>
<evidence type="ECO:0000256" key="4">
    <source>
        <dbReference type="ARBA" id="ARBA00022989"/>
    </source>
</evidence>
<feature type="compositionally biased region" description="Basic and acidic residues" evidence="12">
    <location>
        <begin position="82"/>
        <end position="94"/>
    </location>
</feature>
<feature type="transmembrane region" description="Helical" evidence="11">
    <location>
        <begin position="6"/>
        <end position="32"/>
    </location>
</feature>
<evidence type="ECO:0000256" key="12">
    <source>
        <dbReference type="SAM" id="MobiDB-lite"/>
    </source>
</evidence>
<evidence type="ECO:0000256" key="9">
    <source>
        <dbReference type="ARBA" id="ARBA00038298"/>
    </source>
</evidence>
<dbReference type="PANTHER" id="PTHR22883">
    <property type="entry name" value="ZINC FINGER DHHC DOMAIN CONTAINING PROTEIN"/>
    <property type="match status" value="1"/>
</dbReference>
<evidence type="ECO:0000313" key="15">
    <source>
        <dbReference type="Proteomes" id="UP000030151"/>
    </source>
</evidence>
<dbReference type="GO" id="GO:0019706">
    <property type="term" value="F:protein-cysteine S-palmitoyltransferase activity"/>
    <property type="evidence" value="ECO:0007669"/>
    <property type="project" value="UniProtKB-EC"/>
</dbReference>
<keyword evidence="8 11" id="KW-0012">Acyltransferase</keyword>
<dbReference type="EMBL" id="JELW01000053">
    <property type="protein sequence ID" value="EXU96236.1"/>
    <property type="molecule type" value="Genomic_DNA"/>
</dbReference>
<sequence length="399" mass="44910">MSHTRWLFSIIPAFLVGVFGLGAYAVVGRLCVEYILRRQGKTGLAAGLLVLFFPLYILALVCYAQLFVTVQRDPGLVPLTNGRDDKSPEPGEKRRGFRSRRKTDPENPPWVPPDLNPDSPGLEAFYSKDVFACEADGRPKWCSECRQWKPDRAHHSREMGRCVRKMDHMCPWVGGMVSETSFNFFVQFTFYASCLCGLCAAIAIYCLVAELDSDEIQVDGWIIAILVISSFFGLFALGMTLTGGRFLLTNITNIDMLRRRQTFNLAVRIPLGTPASTKYQTITYPILPKVAGATGSGQLDDDAAASTSARDQDAFRTFAILKTEPYENPWDLGFWENWKSVMGNEPWEWFLPIRHSPCCNHDSMHSDYRLGPVLDDLKKRYELPKFPDGPDGTVPPDRV</sequence>
<dbReference type="GO" id="GO:0016020">
    <property type="term" value="C:membrane"/>
    <property type="evidence" value="ECO:0007669"/>
    <property type="project" value="UniProtKB-SubCell"/>
</dbReference>
<dbReference type="AlphaFoldDB" id="A0A014PKA2"/>
<evidence type="ECO:0000256" key="8">
    <source>
        <dbReference type="ARBA" id="ARBA00023315"/>
    </source>
</evidence>
<dbReference type="InterPro" id="IPR039859">
    <property type="entry name" value="PFA4/ZDH16/20/ERF2-like"/>
</dbReference>
<evidence type="ECO:0000256" key="6">
    <source>
        <dbReference type="ARBA" id="ARBA00023139"/>
    </source>
</evidence>
<feature type="domain" description="Palmitoyltransferase DHHC" evidence="13">
    <location>
        <begin position="138"/>
        <end position="258"/>
    </location>
</feature>
<dbReference type="Proteomes" id="UP000030151">
    <property type="component" value="Unassembled WGS sequence"/>
</dbReference>
<comment type="domain">
    <text evidence="11">The DHHC domain is required for palmitoyltransferase activity.</text>
</comment>
<feature type="transmembrane region" description="Helical" evidence="11">
    <location>
        <begin position="44"/>
        <end position="68"/>
    </location>
</feature>
<evidence type="ECO:0000256" key="10">
    <source>
        <dbReference type="ARBA" id="ARBA00048048"/>
    </source>
</evidence>
<dbReference type="PANTHER" id="PTHR22883:SF23">
    <property type="entry name" value="PALMITOYLTRANSFERASE ZDHHC6"/>
    <property type="match status" value="1"/>
</dbReference>
<keyword evidence="5 11" id="KW-0472">Membrane</keyword>
<dbReference type="OrthoDB" id="331948at2759"/>
<evidence type="ECO:0000259" key="13">
    <source>
        <dbReference type="Pfam" id="PF01529"/>
    </source>
</evidence>
<name>A0A014PKA2_9HYPO</name>
<dbReference type="GO" id="GO:0005783">
    <property type="term" value="C:endoplasmic reticulum"/>
    <property type="evidence" value="ECO:0007669"/>
    <property type="project" value="TreeGrafter"/>
</dbReference>
<gene>
    <name evidence="14" type="ORF">X797_010736</name>
</gene>
<keyword evidence="6" id="KW-0564">Palmitate</keyword>